<accession>A0A9X3PI30</accession>
<evidence type="ECO:0000259" key="1">
    <source>
        <dbReference type="Pfam" id="PF12697"/>
    </source>
</evidence>
<dbReference type="RefSeq" id="WP_270121717.1">
    <property type="nucleotide sequence ID" value="NZ_BAAAOM010000002.1"/>
</dbReference>
<name>A0A9X3PI30_9ACTN</name>
<dbReference type="Pfam" id="PF12697">
    <property type="entry name" value="Abhydrolase_6"/>
    <property type="match status" value="1"/>
</dbReference>
<dbReference type="InterPro" id="IPR029058">
    <property type="entry name" value="AB_hydrolase_fold"/>
</dbReference>
<keyword evidence="5" id="KW-1185">Reference proteome</keyword>
<protein>
    <submittedName>
        <fullName evidence="3">Pimeloyl-ACP methyl ester carboxylesterase</fullName>
    </submittedName>
</protein>
<sequence>MPALRFEDLLQDPDREHDGDRWGADGRPVLLLNAAGTDRSAWWPVAARLADEHAVAVLDLPARRSIDDQAERLAIYVAAMGTRAPVIAGHGDAALVASLFAARYLAHAVVNIERRLDEPHPDPDAERARSEIAAGPRKLRGRYLTIFASAPPPAYEPWLQDRIPEAACAVYRTDGEFPHFNDPKRFADDIRFLAT</sequence>
<dbReference type="Gene3D" id="3.40.50.1820">
    <property type="entry name" value="alpha/beta hydrolase"/>
    <property type="match status" value="1"/>
</dbReference>
<dbReference type="EMBL" id="JAVDYD010000001">
    <property type="protein sequence ID" value="MDR7337126.1"/>
    <property type="molecule type" value="Genomic_DNA"/>
</dbReference>
<dbReference type="Proteomes" id="UP001183604">
    <property type="component" value="Unassembled WGS sequence"/>
</dbReference>
<reference evidence="2" key="1">
    <citation type="submission" date="2022-12" db="EMBL/GenBank/DDBJ databases">
        <title>Gycomyces niveus sp.nov., a novel actinomycete isolated from soil in Shouguang.</title>
        <authorList>
            <person name="Yang X."/>
        </authorList>
    </citation>
    <scope>NUCLEOTIDE SEQUENCE</scope>
    <source>
        <strain evidence="2">DSM 44724</strain>
    </source>
</reference>
<feature type="domain" description="AB hydrolase-1" evidence="1">
    <location>
        <begin position="29"/>
        <end position="163"/>
    </location>
</feature>
<dbReference type="EMBL" id="JAPZVQ010000004">
    <property type="protein sequence ID" value="MDA1385257.1"/>
    <property type="molecule type" value="Genomic_DNA"/>
</dbReference>
<dbReference type="InterPro" id="IPR000073">
    <property type="entry name" value="AB_hydrolase_1"/>
</dbReference>
<organism evidence="2 4">
    <name type="scientific">Glycomyces lechevalierae</name>
    <dbReference type="NCBI Taxonomy" id="256034"/>
    <lineage>
        <taxon>Bacteria</taxon>
        <taxon>Bacillati</taxon>
        <taxon>Actinomycetota</taxon>
        <taxon>Actinomycetes</taxon>
        <taxon>Glycomycetales</taxon>
        <taxon>Glycomycetaceae</taxon>
        <taxon>Glycomyces</taxon>
    </lineage>
</organism>
<dbReference type="AlphaFoldDB" id="A0A9X3PI30"/>
<dbReference type="SUPFAM" id="SSF53474">
    <property type="entry name" value="alpha/beta-Hydrolases"/>
    <property type="match status" value="1"/>
</dbReference>
<gene>
    <name evidence="3" type="ORF">J2S69_000845</name>
    <name evidence="2" type="ORF">O2L01_09700</name>
</gene>
<proteinExistence type="predicted"/>
<dbReference type="Proteomes" id="UP001145799">
    <property type="component" value="Unassembled WGS sequence"/>
</dbReference>
<evidence type="ECO:0000313" key="5">
    <source>
        <dbReference type="Proteomes" id="UP001183604"/>
    </source>
</evidence>
<evidence type="ECO:0000313" key="3">
    <source>
        <dbReference type="EMBL" id="MDR7337126.1"/>
    </source>
</evidence>
<comment type="caution">
    <text evidence="2">The sequence shown here is derived from an EMBL/GenBank/DDBJ whole genome shotgun (WGS) entry which is preliminary data.</text>
</comment>
<dbReference type="GO" id="GO:0003824">
    <property type="term" value="F:catalytic activity"/>
    <property type="evidence" value="ECO:0007669"/>
    <property type="project" value="UniProtKB-ARBA"/>
</dbReference>
<evidence type="ECO:0000313" key="4">
    <source>
        <dbReference type="Proteomes" id="UP001145799"/>
    </source>
</evidence>
<evidence type="ECO:0000313" key="2">
    <source>
        <dbReference type="EMBL" id="MDA1385257.1"/>
    </source>
</evidence>
<reference evidence="3 5" key="2">
    <citation type="submission" date="2023-07" db="EMBL/GenBank/DDBJ databases">
        <title>Sequencing the genomes of 1000 actinobacteria strains.</title>
        <authorList>
            <person name="Klenk H.-P."/>
        </authorList>
    </citation>
    <scope>NUCLEOTIDE SEQUENCE [LARGE SCALE GENOMIC DNA]</scope>
    <source>
        <strain evidence="3 5">DSM 44724</strain>
    </source>
</reference>